<dbReference type="Pfam" id="PF07992">
    <property type="entry name" value="Pyr_redox_2"/>
    <property type="match status" value="1"/>
</dbReference>
<dbReference type="InterPro" id="IPR036188">
    <property type="entry name" value="FAD/NAD-bd_sf"/>
</dbReference>
<feature type="domain" description="FAD/NAD(P)-binding" evidence="11">
    <location>
        <begin position="412"/>
        <end position="581"/>
    </location>
</feature>
<protein>
    <submittedName>
        <fullName evidence="12">2-enoate reductase</fullName>
    </submittedName>
</protein>
<dbReference type="PRINTS" id="PR00411">
    <property type="entry name" value="PNDRDTASEI"/>
</dbReference>
<keyword evidence="8" id="KW-0408">Iron</keyword>
<dbReference type="SUPFAM" id="SSF51971">
    <property type="entry name" value="Nucleotide-binding domain"/>
    <property type="match status" value="1"/>
</dbReference>
<dbReference type="Gene3D" id="3.20.20.70">
    <property type="entry name" value="Aldolase class I"/>
    <property type="match status" value="1"/>
</dbReference>
<dbReference type="PANTHER" id="PTHR42917:SF2">
    <property type="entry name" value="2,4-DIENOYL-COA REDUCTASE [(2E)-ENOYL-COA-PRODUCING]"/>
    <property type="match status" value="1"/>
</dbReference>
<dbReference type="SUPFAM" id="SSF51395">
    <property type="entry name" value="FMN-linked oxidoreductases"/>
    <property type="match status" value="1"/>
</dbReference>
<organism evidence="12 13">
    <name type="scientific">Caloramator quimbayensis</name>
    <dbReference type="NCBI Taxonomy" id="1147123"/>
    <lineage>
        <taxon>Bacteria</taxon>
        <taxon>Bacillati</taxon>
        <taxon>Bacillota</taxon>
        <taxon>Clostridia</taxon>
        <taxon>Eubacteriales</taxon>
        <taxon>Clostridiaceae</taxon>
        <taxon>Caloramator</taxon>
    </lineage>
</organism>
<dbReference type="GO" id="GO:0051536">
    <property type="term" value="F:iron-sulfur cluster binding"/>
    <property type="evidence" value="ECO:0007669"/>
    <property type="project" value="UniProtKB-KW"/>
</dbReference>
<dbReference type="InterPro" id="IPR023753">
    <property type="entry name" value="FAD/NAD-binding_dom"/>
</dbReference>
<dbReference type="PRINTS" id="PR00368">
    <property type="entry name" value="FADPNR"/>
</dbReference>
<reference evidence="13" key="1">
    <citation type="submission" date="2017-02" db="EMBL/GenBank/DDBJ databases">
        <authorList>
            <person name="Varghese N."/>
            <person name="Submissions S."/>
        </authorList>
    </citation>
    <scope>NUCLEOTIDE SEQUENCE [LARGE SCALE GENOMIC DNA]</scope>
    <source>
        <strain evidence="13">USBA 833</strain>
    </source>
</reference>
<dbReference type="GO" id="GO:0046872">
    <property type="term" value="F:metal ion binding"/>
    <property type="evidence" value="ECO:0007669"/>
    <property type="project" value="UniProtKB-KW"/>
</dbReference>
<name>A0A1T4WKL9_9CLOT</name>
<dbReference type="STRING" id="1147123.SAMN05443428_10253"/>
<evidence type="ECO:0000256" key="2">
    <source>
        <dbReference type="ARBA" id="ARBA00001966"/>
    </source>
</evidence>
<evidence type="ECO:0000259" key="10">
    <source>
        <dbReference type="Pfam" id="PF00724"/>
    </source>
</evidence>
<keyword evidence="9" id="KW-0411">Iron-sulfur</keyword>
<dbReference type="InterPro" id="IPR051793">
    <property type="entry name" value="NADH:flavin_oxidoreductase"/>
</dbReference>
<evidence type="ECO:0000256" key="8">
    <source>
        <dbReference type="ARBA" id="ARBA00023004"/>
    </source>
</evidence>
<dbReference type="Gene3D" id="3.50.50.60">
    <property type="entry name" value="FAD/NAD(P)-binding domain"/>
    <property type="match status" value="1"/>
</dbReference>
<dbReference type="AlphaFoldDB" id="A0A1T4WKL9"/>
<evidence type="ECO:0000313" key="12">
    <source>
        <dbReference type="EMBL" id="SKA77707.1"/>
    </source>
</evidence>
<comment type="similarity">
    <text evidence="3">In the N-terminal section; belongs to the NADH:flavin oxidoreductase/NADH oxidase family.</text>
</comment>
<dbReference type="InterPro" id="IPR013785">
    <property type="entry name" value="Aldolase_TIM"/>
</dbReference>
<evidence type="ECO:0000256" key="5">
    <source>
        <dbReference type="ARBA" id="ARBA00022643"/>
    </source>
</evidence>
<dbReference type="EMBL" id="FUYH01000002">
    <property type="protein sequence ID" value="SKA77707.1"/>
    <property type="molecule type" value="Genomic_DNA"/>
</dbReference>
<evidence type="ECO:0000256" key="6">
    <source>
        <dbReference type="ARBA" id="ARBA00022723"/>
    </source>
</evidence>
<keyword evidence="6" id="KW-0479">Metal-binding</keyword>
<evidence type="ECO:0000256" key="9">
    <source>
        <dbReference type="ARBA" id="ARBA00023014"/>
    </source>
</evidence>
<evidence type="ECO:0000256" key="3">
    <source>
        <dbReference type="ARBA" id="ARBA00011048"/>
    </source>
</evidence>
<comment type="cofactor">
    <cofactor evidence="2">
        <name>[4Fe-4S] cluster</name>
        <dbReference type="ChEBI" id="CHEBI:49883"/>
    </cofactor>
</comment>
<dbReference type="GO" id="GO:0010181">
    <property type="term" value="F:FMN binding"/>
    <property type="evidence" value="ECO:0007669"/>
    <property type="project" value="InterPro"/>
</dbReference>
<dbReference type="OrthoDB" id="9772736at2"/>
<keyword evidence="13" id="KW-1185">Reference proteome</keyword>
<keyword evidence="4" id="KW-0285">Flavoprotein</keyword>
<dbReference type="InterPro" id="IPR001155">
    <property type="entry name" value="OxRdtase_FMN_N"/>
</dbReference>
<evidence type="ECO:0000313" key="13">
    <source>
        <dbReference type="Proteomes" id="UP000190105"/>
    </source>
</evidence>
<gene>
    <name evidence="12" type="ORF">SAMN05443428_10253</name>
</gene>
<keyword evidence="5" id="KW-0288">FMN</keyword>
<evidence type="ECO:0000256" key="1">
    <source>
        <dbReference type="ARBA" id="ARBA00001917"/>
    </source>
</evidence>
<comment type="cofactor">
    <cofactor evidence="1">
        <name>FMN</name>
        <dbReference type="ChEBI" id="CHEBI:58210"/>
    </cofactor>
</comment>
<dbReference type="PANTHER" id="PTHR42917">
    <property type="entry name" value="2,4-DIENOYL-COA REDUCTASE"/>
    <property type="match status" value="1"/>
</dbReference>
<accession>A0A1T4WKL9</accession>
<dbReference type="Proteomes" id="UP000190105">
    <property type="component" value="Unassembled WGS sequence"/>
</dbReference>
<dbReference type="GO" id="GO:0016491">
    <property type="term" value="F:oxidoreductase activity"/>
    <property type="evidence" value="ECO:0007669"/>
    <property type="project" value="UniProtKB-KW"/>
</dbReference>
<dbReference type="RefSeq" id="WP_078695359.1">
    <property type="nucleotide sequence ID" value="NZ_FUYH01000002.1"/>
</dbReference>
<keyword evidence="7" id="KW-0560">Oxidoreductase</keyword>
<sequence length="722" mass="81166">MEYKKLFEPENIGKCKIKNRIIMAPMGNINMADPIGRPSLKMIEYFGERAKGGTGLLITGLIPVSYGIDPTVSEDNDTTYFPRIDGSSRTRLSGWRDLTAKVHSFDSKIFIQLTAGLGRVGSPEPALKGKILKSASINKNFYVPQLPHFPFTDRQIKKIVKSFGQSAVNAKVCGFDGVQLHGHEGYLMDQLTSNPWNRRRFGRYSNKFQFAVDVVREIKKRCGEDFPIIYRVDLTQALKESYGDEIFRKRFKGMERTIEEGLEFCKVLYNAGVDAFDVDKGCYDNWFFPHPPAYFEDIPYVKEIAGTLKEYFKKEGIKAKVIAVGKLGKPEVAEDVLDKGYADFVMLGRPLLSDPYWPQKVSEGREKEINHCIGDQEGCIQSFILGGHPCCTVNPYTGFEDCKKVEKASVKKKVAIIGGGPGGCEAAKTAFLRGHEVTLFEKDNMLGGQLIAGSKIKIKHDVERYIKNLNYQMNLLKEKGLDIRYNCEVKKEDLIGKYDVIICANGLSPFVPQIDGMDKIRHIEAREFLKSDMSLPKDVKKVTVIGGGVVGCELAYSLSYEKNVDVTVVEMLPNLMTGVVHSNRSMLLWLMMGLGSPTGKKEDVLKNPIKAYTSSKVIKFEENKVYINANRKRKDPYTPWHTLVPENIHNPFDKKLNPNDVEEIIIDTDYVIFSTGGKASDTLYYELLKEKAAKEIYAIGDAKTPGRAWEAITSANEVARFI</sequence>
<feature type="domain" description="NADH:flavin oxidoreductase/NADH oxidase N-terminal" evidence="10">
    <location>
        <begin position="5"/>
        <end position="368"/>
    </location>
</feature>
<evidence type="ECO:0000256" key="4">
    <source>
        <dbReference type="ARBA" id="ARBA00022630"/>
    </source>
</evidence>
<dbReference type="Gene3D" id="3.40.50.720">
    <property type="entry name" value="NAD(P)-binding Rossmann-like Domain"/>
    <property type="match status" value="2"/>
</dbReference>
<evidence type="ECO:0000256" key="7">
    <source>
        <dbReference type="ARBA" id="ARBA00023002"/>
    </source>
</evidence>
<evidence type="ECO:0000259" key="11">
    <source>
        <dbReference type="Pfam" id="PF07992"/>
    </source>
</evidence>
<proteinExistence type="inferred from homology"/>
<dbReference type="Pfam" id="PF00724">
    <property type="entry name" value="Oxidored_FMN"/>
    <property type="match status" value="1"/>
</dbReference>